<comment type="similarity">
    <text evidence="1 2">Belongs to the MEMO1 family.</text>
</comment>
<dbReference type="PANTHER" id="PTHR11060">
    <property type="entry name" value="PROTEIN MEMO1"/>
    <property type="match status" value="1"/>
</dbReference>
<dbReference type="Gene3D" id="3.30.1490.150">
    <property type="entry name" value="Hypothetical protein ph0010, domain 2"/>
    <property type="match status" value="1"/>
</dbReference>
<dbReference type="NCBIfam" id="TIGR04336">
    <property type="entry name" value="AmmeMemoSam_B"/>
    <property type="match status" value="1"/>
</dbReference>
<gene>
    <name evidence="4" type="ORF">Cenrod_2651</name>
</gene>
<dbReference type="GO" id="GO:0051213">
    <property type="term" value="F:dioxygenase activity"/>
    <property type="evidence" value="ECO:0007669"/>
    <property type="project" value="UniProtKB-KW"/>
</dbReference>
<evidence type="ECO:0000256" key="2">
    <source>
        <dbReference type="HAMAP-Rule" id="MF_00055"/>
    </source>
</evidence>
<name>U5NAU9_9BURK</name>
<dbReference type="InterPro" id="IPR027623">
    <property type="entry name" value="AmmeMemoSam_A"/>
</dbReference>
<dbReference type="PROSITE" id="PS51112">
    <property type="entry name" value="AMMECR1"/>
    <property type="match status" value="1"/>
</dbReference>
<dbReference type="STRING" id="946483.Cenrod_2651"/>
<accession>U5NAU9</accession>
<feature type="domain" description="AMMECR1" evidence="3">
    <location>
        <begin position="296"/>
        <end position="476"/>
    </location>
</feature>
<dbReference type="KEGG" id="cbx:Cenrod_2651"/>
<evidence type="ECO:0000313" key="5">
    <source>
        <dbReference type="Proteomes" id="UP000017184"/>
    </source>
</evidence>
<evidence type="ECO:0000313" key="4">
    <source>
        <dbReference type="EMBL" id="AGX88701.1"/>
    </source>
</evidence>
<protein>
    <recommendedName>
        <fullName evidence="2">MEMO1 family protein Cenrod_2651</fullName>
    </recommendedName>
</protein>
<proteinExistence type="inferred from homology"/>
<dbReference type="InterPro" id="IPR002737">
    <property type="entry name" value="MEMO1_fam"/>
</dbReference>
<dbReference type="Pfam" id="PF01871">
    <property type="entry name" value="AMMECR1"/>
    <property type="match status" value="1"/>
</dbReference>
<organism evidence="4 5">
    <name type="scientific">Candidatus Symbiobacter mobilis CR</name>
    <dbReference type="NCBI Taxonomy" id="946483"/>
    <lineage>
        <taxon>Bacteria</taxon>
        <taxon>Pseudomonadati</taxon>
        <taxon>Pseudomonadota</taxon>
        <taxon>Betaproteobacteria</taxon>
        <taxon>Burkholderiales</taxon>
        <taxon>Comamonadaceae</taxon>
    </lineage>
</organism>
<dbReference type="InterPro" id="IPR002733">
    <property type="entry name" value="AMMECR1_domain"/>
</dbReference>
<dbReference type="Pfam" id="PF01875">
    <property type="entry name" value="Memo"/>
    <property type="match status" value="1"/>
</dbReference>
<evidence type="ECO:0000256" key="1">
    <source>
        <dbReference type="ARBA" id="ARBA00006315"/>
    </source>
</evidence>
<dbReference type="InterPro" id="IPR027485">
    <property type="entry name" value="AMMECR1_N"/>
</dbReference>
<dbReference type="Gene3D" id="3.40.830.10">
    <property type="entry name" value="LigB-like"/>
    <property type="match status" value="1"/>
</dbReference>
<dbReference type="HAMAP" id="MF_00055">
    <property type="entry name" value="MEMO1"/>
    <property type="match status" value="1"/>
</dbReference>
<dbReference type="AlphaFoldDB" id="U5NAU9"/>
<dbReference type="Proteomes" id="UP000017184">
    <property type="component" value="Chromosome"/>
</dbReference>
<dbReference type="PATRIC" id="fig|946483.4.peg.2678"/>
<reference evidence="4 5" key="1">
    <citation type="journal article" date="2013" name="Genome Biol.">
        <title>Genomic analysis reveals key aspects of prokaryotic symbiosis in the phototrophic consortium "Chlorochromatium aggregatum".</title>
        <authorList>
            <person name="Liu Z."/>
            <person name="Muller J."/>
            <person name="Li T."/>
            <person name="Alvey R.M."/>
            <person name="Vogl K."/>
            <person name="Frigaard N.U."/>
            <person name="Rockwell N.C."/>
            <person name="Boyd E.S."/>
            <person name="Tomsho L.P."/>
            <person name="Schuster S.C."/>
            <person name="Henke P."/>
            <person name="Rohde M."/>
            <person name="Overmann J."/>
            <person name="Bryant D.A."/>
        </authorList>
    </citation>
    <scope>NUCLEOTIDE SEQUENCE [LARGE SCALE GENOMIC DNA]</scope>
    <source>
        <strain evidence="4">CR</strain>
    </source>
</reference>
<dbReference type="SUPFAM" id="SSF143447">
    <property type="entry name" value="AMMECR1-like"/>
    <property type="match status" value="1"/>
</dbReference>
<dbReference type="InterPro" id="IPR036071">
    <property type="entry name" value="AMMECR1_dom_sf"/>
</dbReference>
<dbReference type="CDD" id="cd07361">
    <property type="entry name" value="MEMO_like"/>
    <property type="match status" value="1"/>
</dbReference>
<evidence type="ECO:0000259" key="3">
    <source>
        <dbReference type="PROSITE" id="PS51112"/>
    </source>
</evidence>
<dbReference type="eggNOG" id="COG1355">
    <property type="taxonomic scope" value="Bacteria"/>
</dbReference>
<dbReference type="NCBIfam" id="TIGR00296">
    <property type="entry name" value="TIGR00296 family protein"/>
    <property type="match status" value="1"/>
</dbReference>
<dbReference type="InterPro" id="IPR023473">
    <property type="entry name" value="AMMECR1"/>
</dbReference>
<dbReference type="Gene3D" id="3.30.700.20">
    <property type="entry name" value="Hypothetical protein ph0010, domain 1"/>
    <property type="match status" value="1"/>
</dbReference>
<keyword evidence="4" id="KW-0223">Dioxygenase</keyword>
<dbReference type="EMBL" id="CP004885">
    <property type="protein sequence ID" value="AGX88701.1"/>
    <property type="molecule type" value="Genomic_DNA"/>
</dbReference>
<dbReference type="PANTHER" id="PTHR11060:SF0">
    <property type="entry name" value="PROTEIN MEMO1"/>
    <property type="match status" value="1"/>
</dbReference>
<sequence>MEPHSTPSPLRIRPAAVAGLFYPADPAVLFREVLALLGDTAGAAAPPKAMIVPHAGYVYSGQTAALGYRKLCAARGTITRVVLLGPAHTVPLQGLALPGVDAFDTPLGRVPIAPEATAQLAHLPQVLVSEAAHAQEHALEVQLPFLQTVLDQFSLVPLVVGAASTQEVAQVLLALWGGPETLLLVSSDLSHYLHHDAASALDAQTIASILALRPDVRREQACGAIPINGMLLAAQRKGLRPALLGRCNSGDVTLDRSRVVGYCAVAFDAPAESAHSTPQQQEDVAHVGVTPDGLVPDGPLLLALARHAIAEALGHPAPAPGPLPTWLQAPGASFVTLTQGGPLHELRGCIGSLEAHRSLLDDVRSNAVHAALHDPRFPPLHAEELARTRLEVSVLSPMQPLHAPDRNALLAQLRVGVDGVVLSYGHHRGTFLPQVWEQLPNHSDFVAHLLRKAGLAADFWHPELRCLRYTVQKWIE</sequence>
<keyword evidence="4" id="KW-0560">Oxidoreductase</keyword>
<dbReference type="NCBIfam" id="TIGR04335">
    <property type="entry name" value="AmmeMemoSam_A"/>
    <property type="match status" value="1"/>
</dbReference>
<dbReference type="OrthoDB" id="9782820at2"/>
<dbReference type="eggNOG" id="COG2078">
    <property type="taxonomic scope" value="Bacteria"/>
</dbReference>
<dbReference type="RefSeq" id="WP_022776636.1">
    <property type="nucleotide sequence ID" value="NC_022576.1"/>
</dbReference>
<dbReference type="HOGENOM" id="CLU_045107_0_0_4"/>
<keyword evidence="5" id="KW-1185">Reference proteome</keyword>